<organism evidence="2">
    <name type="scientific">uncultured Caudovirales phage</name>
    <dbReference type="NCBI Taxonomy" id="2100421"/>
    <lineage>
        <taxon>Viruses</taxon>
        <taxon>Duplodnaviria</taxon>
        <taxon>Heunggongvirae</taxon>
        <taxon>Uroviricota</taxon>
        <taxon>Caudoviricetes</taxon>
        <taxon>Peduoviridae</taxon>
        <taxon>Maltschvirus</taxon>
        <taxon>Maltschvirus maltsch</taxon>
    </lineage>
</organism>
<gene>
    <name evidence="2" type="ORF">UFOVP421_45</name>
</gene>
<feature type="region of interest" description="Disordered" evidence="1">
    <location>
        <begin position="227"/>
        <end position="257"/>
    </location>
</feature>
<accession>A0A6J5M5C8</accession>
<feature type="compositionally biased region" description="Basic and acidic residues" evidence="1">
    <location>
        <begin position="58"/>
        <end position="75"/>
    </location>
</feature>
<reference evidence="2" key="1">
    <citation type="submission" date="2020-04" db="EMBL/GenBank/DDBJ databases">
        <authorList>
            <person name="Chiriac C."/>
            <person name="Salcher M."/>
            <person name="Ghai R."/>
            <person name="Kavagutti S V."/>
        </authorList>
    </citation>
    <scope>NUCLEOTIDE SEQUENCE</scope>
</reference>
<name>A0A6J5M5C8_9CAUD</name>
<sequence length="272" mass="29633">MSDNPTVAGEQPAAQPALDYAASPTAEHEQASIAPADDAGAEGQAEGDKPKAKPIQKRIGELVREREAARREAEYWRQQAAVMQQPAPTQPAAAPQPAELKPEDFPTYEDYLVAKAETRAAQRLQSELAQRAEQARRQAEQRERASVVAQFQTRAEEARARYEDFDLVVADPSTPISQHMAEAIMQSGVGHDVAYYLGRNKQEAARIAALPPLAQAMEIARLEQRVSAPRRVSAAPPPPPVLGGAGAPTRDPASARTYDEYVALRRKQATKK</sequence>
<evidence type="ECO:0000313" key="2">
    <source>
        <dbReference type="EMBL" id="CAB4141954.1"/>
    </source>
</evidence>
<feature type="compositionally biased region" description="Low complexity" evidence="1">
    <location>
        <begin position="34"/>
        <end position="44"/>
    </location>
</feature>
<protein>
    <recommendedName>
        <fullName evidence="3">Scaffolding protein</fullName>
    </recommendedName>
</protein>
<feature type="compositionally biased region" description="Low complexity" evidence="1">
    <location>
        <begin position="78"/>
        <end position="98"/>
    </location>
</feature>
<proteinExistence type="predicted"/>
<evidence type="ECO:0000256" key="1">
    <source>
        <dbReference type="SAM" id="MobiDB-lite"/>
    </source>
</evidence>
<feature type="region of interest" description="Disordered" evidence="1">
    <location>
        <begin position="1"/>
        <end position="103"/>
    </location>
</feature>
<dbReference type="EMBL" id="LR796402">
    <property type="protein sequence ID" value="CAB4141954.1"/>
    <property type="molecule type" value="Genomic_DNA"/>
</dbReference>
<evidence type="ECO:0008006" key="3">
    <source>
        <dbReference type="Google" id="ProtNLM"/>
    </source>
</evidence>